<dbReference type="AlphaFoldDB" id="A0A7T9I227"/>
<gene>
    <name evidence="2" type="ORF">IPJ89_02050</name>
</gene>
<feature type="domain" description="RNA polymerase sigma factor 54 DNA-binding" evidence="1">
    <location>
        <begin position="127"/>
        <end position="263"/>
    </location>
</feature>
<evidence type="ECO:0000313" key="2">
    <source>
        <dbReference type="EMBL" id="QQR93005.1"/>
    </source>
</evidence>
<dbReference type="Proteomes" id="UP000596004">
    <property type="component" value="Chromosome"/>
</dbReference>
<accession>A0A7T9I227</accession>
<dbReference type="EMBL" id="CP064981">
    <property type="protein sequence ID" value="QQR93005.1"/>
    <property type="molecule type" value="Genomic_DNA"/>
</dbReference>
<name>A0A7T9I227_9ARCH</name>
<dbReference type="InterPro" id="IPR007634">
    <property type="entry name" value="RNA_pol_sigma_54_DNA-bd"/>
</dbReference>
<sequence>MTKVGLSIRQQVSLSSPSVSPVLFLSQAEMLRFLEDYAKYVVKPHPKGQKTWAALLFARYKIVMEKKSKPYDPMHDSQVHQVTLAPRADPVKIIRHEGRWTTDYLERANRVVDTTLERITDPTQRRKVEPLANHIRKGIEIKQRVLDAALAHQEVFLRTGNVVDIKPILQRELSAQVGLHVSSISRILSGVTLYLGKRRIKAIHLVPGFNFNRVVLTEAIRRIKKNSQKPLSDEMITRIVNERFPEKFVKKGQTLARRTIAKFSGNKKRRRGH</sequence>
<proteinExistence type="predicted"/>
<organism evidence="2">
    <name type="scientific">Candidatus Iainarchaeum sp</name>
    <dbReference type="NCBI Taxonomy" id="3101447"/>
    <lineage>
        <taxon>Archaea</taxon>
        <taxon>Candidatus Iainarchaeota</taxon>
        <taxon>Candidatus Iainarchaeia</taxon>
        <taxon>Candidatus Iainarchaeales</taxon>
        <taxon>Candidatus Iainarchaeaceae</taxon>
        <taxon>Candidatus Iainarchaeum</taxon>
    </lineage>
</organism>
<protein>
    <recommendedName>
        <fullName evidence="1">RNA polymerase sigma factor 54 DNA-binding domain-containing protein</fullName>
    </recommendedName>
</protein>
<dbReference type="Pfam" id="PF04552">
    <property type="entry name" value="Sigma54_DBD"/>
    <property type="match status" value="1"/>
</dbReference>
<evidence type="ECO:0000259" key="1">
    <source>
        <dbReference type="Pfam" id="PF04552"/>
    </source>
</evidence>
<dbReference type="GO" id="GO:0001216">
    <property type="term" value="F:DNA-binding transcription activator activity"/>
    <property type="evidence" value="ECO:0007669"/>
    <property type="project" value="InterPro"/>
</dbReference>
<reference evidence="2" key="1">
    <citation type="submission" date="2020-11" db="EMBL/GenBank/DDBJ databases">
        <title>Connecting structure to function with the recovery of over 1000 high-quality activated sludge metagenome-assembled genomes encoding full-length rRNA genes using long-read sequencing.</title>
        <authorList>
            <person name="Singleton C.M."/>
            <person name="Petriglieri F."/>
            <person name="Kristensen J.M."/>
            <person name="Kirkegaard R.H."/>
            <person name="Michaelsen T.Y."/>
            <person name="Andersen M.H."/>
            <person name="Karst S.M."/>
            <person name="Dueholm M.S."/>
            <person name="Nielsen P.H."/>
            <person name="Albertsen M."/>
        </authorList>
    </citation>
    <scope>NUCLEOTIDE SEQUENCE</scope>
    <source>
        <strain evidence="2">Fred_18-Q3-R57-64_BAT3C.431</strain>
    </source>
</reference>